<keyword evidence="2 5" id="KW-0812">Transmembrane</keyword>
<gene>
    <name evidence="6" type="ORF">PCAR00345_LOCUS41061</name>
</gene>
<dbReference type="Pfam" id="PF09799">
    <property type="entry name" value="Transmemb_17"/>
    <property type="match status" value="1"/>
</dbReference>
<sequence length="141" mass="15957">MLSSLPLQILFYTNGWYDVLFTLLMLVIFIWKGTWLPYGEALWGLYALEIIVLFLLGVLEYARLFLGSKGNKTERAAPLIWGLVLCIPSLVAFVYYMRLQIYVTRADVVLSAIGITYISLEVLLGLLTIATFVKAPAQRMT</sequence>
<proteinExistence type="predicted"/>
<evidence type="ECO:0000256" key="3">
    <source>
        <dbReference type="ARBA" id="ARBA00022989"/>
    </source>
</evidence>
<keyword evidence="4 5" id="KW-0472">Membrane</keyword>
<organism evidence="6">
    <name type="scientific">Chrysotila carterae</name>
    <name type="common">Marine alga</name>
    <name type="synonym">Syracosphaera carterae</name>
    <dbReference type="NCBI Taxonomy" id="13221"/>
    <lineage>
        <taxon>Eukaryota</taxon>
        <taxon>Haptista</taxon>
        <taxon>Haptophyta</taxon>
        <taxon>Prymnesiophyceae</taxon>
        <taxon>Isochrysidales</taxon>
        <taxon>Isochrysidaceae</taxon>
        <taxon>Chrysotila</taxon>
    </lineage>
</organism>
<reference evidence="6" key="1">
    <citation type="submission" date="2021-01" db="EMBL/GenBank/DDBJ databases">
        <authorList>
            <person name="Corre E."/>
            <person name="Pelletier E."/>
            <person name="Niang G."/>
            <person name="Scheremetjew M."/>
            <person name="Finn R."/>
            <person name="Kale V."/>
            <person name="Holt S."/>
            <person name="Cochrane G."/>
            <person name="Meng A."/>
            <person name="Brown T."/>
            <person name="Cohen L."/>
        </authorList>
    </citation>
    <scope>NUCLEOTIDE SEQUENCE</scope>
    <source>
        <strain evidence="6">CCMP645</strain>
    </source>
</reference>
<feature type="transmembrane region" description="Helical" evidence="5">
    <location>
        <begin position="78"/>
        <end position="97"/>
    </location>
</feature>
<protein>
    <recommendedName>
        <fullName evidence="7">Transmembrane protein 216</fullName>
    </recommendedName>
</protein>
<dbReference type="PANTHER" id="PTHR13531">
    <property type="entry name" value="GEO07735P1-RELATED-RELATED"/>
    <property type="match status" value="1"/>
</dbReference>
<feature type="transmembrane region" description="Helical" evidence="5">
    <location>
        <begin position="109"/>
        <end position="133"/>
    </location>
</feature>
<evidence type="ECO:0008006" key="7">
    <source>
        <dbReference type="Google" id="ProtNLM"/>
    </source>
</evidence>
<evidence type="ECO:0000256" key="2">
    <source>
        <dbReference type="ARBA" id="ARBA00022692"/>
    </source>
</evidence>
<evidence type="ECO:0000256" key="5">
    <source>
        <dbReference type="SAM" id="Phobius"/>
    </source>
</evidence>
<feature type="transmembrane region" description="Helical" evidence="5">
    <location>
        <begin position="9"/>
        <end position="31"/>
    </location>
</feature>
<dbReference type="InterPro" id="IPR019184">
    <property type="entry name" value="Uncharacterised_TM-17"/>
</dbReference>
<evidence type="ECO:0000313" key="6">
    <source>
        <dbReference type="EMBL" id="CAE0788352.1"/>
    </source>
</evidence>
<keyword evidence="3 5" id="KW-1133">Transmembrane helix</keyword>
<dbReference type="EMBL" id="HBIZ01067069">
    <property type="protein sequence ID" value="CAE0788352.1"/>
    <property type="molecule type" value="Transcribed_RNA"/>
</dbReference>
<feature type="transmembrane region" description="Helical" evidence="5">
    <location>
        <begin position="43"/>
        <end position="66"/>
    </location>
</feature>
<dbReference type="GO" id="GO:0035869">
    <property type="term" value="C:ciliary transition zone"/>
    <property type="evidence" value="ECO:0007669"/>
    <property type="project" value="TreeGrafter"/>
</dbReference>
<accession>A0A7S4C6A8</accession>
<evidence type="ECO:0000256" key="1">
    <source>
        <dbReference type="ARBA" id="ARBA00004141"/>
    </source>
</evidence>
<dbReference type="GO" id="GO:0016020">
    <property type="term" value="C:membrane"/>
    <property type="evidence" value="ECO:0007669"/>
    <property type="project" value="UniProtKB-SubCell"/>
</dbReference>
<dbReference type="AlphaFoldDB" id="A0A7S4C6A8"/>
<dbReference type="PANTHER" id="PTHR13531:SF0">
    <property type="entry name" value="GEO07735P1-RELATED"/>
    <property type="match status" value="1"/>
</dbReference>
<evidence type="ECO:0000256" key="4">
    <source>
        <dbReference type="ARBA" id="ARBA00023136"/>
    </source>
</evidence>
<dbReference type="GO" id="GO:1905515">
    <property type="term" value="P:non-motile cilium assembly"/>
    <property type="evidence" value="ECO:0007669"/>
    <property type="project" value="TreeGrafter"/>
</dbReference>
<comment type="subcellular location">
    <subcellularLocation>
        <location evidence="1">Membrane</location>
        <topology evidence="1">Multi-pass membrane protein</topology>
    </subcellularLocation>
</comment>
<name>A0A7S4C6A8_CHRCT</name>